<proteinExistence type="predicted"/>
<comment type="caution">
    <text evidence="1">The sequence shown here is derived from an EMBL/GenBank/DDBJ whole genome shotgun (WGS) entry which is preliminary data.</text>
</comment>
<organism evidence="1 2">
    <name type="scientific">Roseateles hydrophilus</name>
    <dbReference type="NCBI Taxonomy" id="2975054"/>
    <lineage>
        <taxon>Bacteria</taxon>
        <taxon>Pseudomonadati</taxon>
        <taxon>Pseudomonadota</taxon>
        <taxon>Betaproteobacteria</taxon>
        <taxon>Burkholderiales</taxon>
        <taxon>Sphaerotilaceae</taxon>
        <taxon>Roseateles</taxon>
    </lineage>
</organism>
<protein>
    <submittedName>
        <fullName evidence="1">Tetratricopeptide repeat protein</fullName>
    </submittedName>
</protein>
<evidence type="ECO:0000313" key="2">
    <source>
        <dbReference type="Proteomes" id="UP001076464"/>
    </source>
</evidence>
<name>A0ACC6C673_9BURK</name>
<gene>
    <name evidence="1" type="ORF">NYO99_03005</name>
</gene>
<evidence type="ECO:0000313" key="1">
    <source>
        <dbReference type="EMBL" id="MCY4743933.1"/>
    </source>
</evidence>
<sequence length="265" mass="27837">MNTRHPRPAPKPLIAATITPVVNPLQQGLALFHAATPDYERAAGWFRTAAAAGDAEGMTMLALCQLEGLGVAADAVQARRLLLRAAARGSANGQFQLGRVLMTGRGGPMNEGDGLTAYVNAAALGHAEATFNLAACLFSGVGCLPDRLAAKALYLRSRTLGCPLRAQGVMVRRRELKAVRTLATRFADPGRLVFLIQERQQELALLQAVARPRQAAAAGASGGIKPRPLRQAGRLAVGVVAAMAGTLGQYLRPQSRDAGPTTLTF</sequence>
<reference evidence="1" key="1">
    <citation type="submission" date="2022-08" db="EMBL/GenBank/DDBJ databases">
        <title>Genome sequencing of Pelomonas sp. UHG3.</title>
        <authorList>
            <person name="So Y."/>
        </authorList>
    </citation>
    <scope>NUCLEOTIDE SEQUENCE</scope>
    <source>
        <strain evidence="1">UHG3</strain>
    </source>
</reference>
<keyword evidence="2" id="KW-1185">Reference proteome</keyword>
<accession>A0ACC6C673</accession>
<dbReference type="EMBL" id="JAPPUY010000001">
    <property type="protein sequence ID" value="MCY4743933.1"/>
    <property type="molecule type" value="Genomic_DNA"/>
</dbReference>
<dbReference type="Proteomes" id="UP001076464">
    <property type="component" value="Unassembled WGS sequence"/>
</dbReference>